<keyword evidence="1" id="KW-0732">Signal</keyword>
<dbReference type="InterPro" id="IPR015914">
    <property type="entry name" value="PAPs_N"/>
</dbReference>
<sequence>MKLQNKKTIWLLAISVIIVISAIWIRTRWGVWFSNLPEPAYESPKHPSRIVMACRGESNTSRMFSWVYGNTNEAGEVEIVKTDGSDTLRITAAATRFRSRSGEASYYKAAVENLEPSSVYTYRIIHPSDTTRWFTFRTAAPEEKLSFIFIGDIQDTPDGTSGKLFHEIDSLHPGMTLYVLGGDVIERPMNAYWDYWYSTMEEIATNTPIIAAAGNHEYLKGFPPELEERFYYTFPIFDRENSGDNACAHITAGNAEFFIIDSNKEFWTYPSQRRWLKREMARSEAKWKIVVLHHPIYSMRGSFNNILQRMAFNPVIKECGATLVLQGHEHAYMRKAAISDAGNYTPPVYITSHCSPKNYRIGFSGGAQRYGGGDRYYQLVAVSADTMNIETYNSSHLLYDKLIITDSCGIKKVEELPVPLPETITVTPDIAAKPKKAEAYQHDIDKYLSSKRSSSE</sequence>
<dbReference type="Gene3D" id="3.60.21.10">
    <property type="match status" value="1"/>
</dbReference>
<dbReference type="InterPro" id="IPR008963">
    <property type="entry name" value="Purple_acid_Pase-like_N"/>
</dbReference>
<keyword evidence="2" id="KW-0812">Transmembrane</keyword>
<reference evidence="5" key="1">
    <citation type="submission" date="2020-10" db="EMBL/GenBank/DDBJ databases">
        <authorList>
            <person name="Gilroy R."/>
        </authorList>
    </citation>
    <scope>NUCLEOTIDE SEQUENCE</scope>
    <source>
        <strain evidence="5">G3-4614</strain>
    </source>
</reference>
<organism evidence="5 6">
    <name type="scientific">Candidatus Caccoplasma merdipullorum</name>
    <dbReference type="NCBI Taxonomy" id="2840718"/>
    <lineage>
        <taxon>Bacteria</taxon>
        <taxon>Pseudomonadati</taxon>
        <taxon>Bacteroidota</taxon>
        <taxon>Bacteroidia</taxon>
        <taxon>Bacteroidales</taxon>
        <taxon>Bacteroidaceae</taxon>
        <taxon>Bacteroidaceae incertae sedis</taxon>
        <taxon>Candidatus Caccoplasma</taxon>
    </lineage>
</organism>
<evidence type="ECO:0000256" key="1">
    <source>
        <dbReference type="ARBA" id="ARBA00022729"/>
    </source>
</evidence>
<dbReference type="InterPro" id="IPR004843">
    <property type="entry name" value="Calcineurin-like_PHP"/>
</dbReference>
<dbReference type="PANTHER" id="PTHR22953">
    <property type="entry name" value="ACID PHOSPHATASE RELATED"/>
    <property type="match status" value="1"/>
</dbReference>
<dbReference type="GO" id="GO:0003993">
    <property type="term" value="F:acid phosphatase activity"/>
    <property type="evidence" value="ECO:0007669"/>
    <property type="project" value="InterPro"/>
</dbReference>
<keyword evidence="2" id="KW-1133">Transmembrane helix</keyword>
<dbReference type="SUPFAM" id="SSF49363">
    <property type="entry name" value="Purple acid phosphatase, N-terminal domain"/>
    <property type="match status" value="1"/>
</dbReference>
<dbReference type="Gene3D" id="2.60.40.380">
    <property type="entry name" value="Purple acid phosphatase-like, N-terminal"/>
    <property type="match status" value="1"/>
</dbReference>
<evidence type="ECO:0000256" key="2">
    <source>
        <dbReference type="SAM" id="Phobius"/>
    </source>
</evidence>
<protein>
    <submittedName>
        <fullName evidence="5">Metallophosphoesterase family protein</fullName>
    </submittedName>
</protein>
<dbReference type="Proteomes" id="UP000823636">
    <property type="component" value="Unassembled WGS sequence"/>
</dbReference>
<comment type="caution">
    <text evidence="5">The sequence shown here is derived from an EMBL/GenBank/DDBJ whole genome shotgun (WGS) entry which is preliminary data.</text>
</comment>
<dbReference type="InterPro" id="IPR029052">
    <property type="entry name" value="Metallo-depent_PP-like"/>
</dbReference>
<accession>A0A9D9E266</accession>
<dbReference type="GO" id="GO:0046872">
    <property type="term" value="F:metal ion binding"/>
    <property type="evidence" value="ECO:0007669"/>
    <property type="project" value="InterPro"/>
</dbReference>
<feature type="domain" description="Purple acid phosphatase N-terminal" evidence="4">
    <location>
        <begin position="47"/>
        <end position="138"/>
    </location>
</feature>
<evidence type="ECO:0000259" key="4">
    <source>
        <dbReference type="Pfam" id="PF16656"/>
    </source>
</evidence>
<evidence type="ECO:0000313" key="5">
    <source>
        <dbReference type="EMBL" id="MBO8438182.1"/>
    </source>
</evidence>
<keyword evidence="2" id="KW-0472">Membrane</keyword>
<dbReference type="Pfam" id="PF00149">
    <property type="entry name" value="Metallophos"/>
    <property type="match status" value="1"/>
</dbReference>
<dbReference type="AlphaFoldDB" id="A0A9D9E266"/>
<name>A0A9D9E266_9BACT</name>
<proteinExistence type="predicted"/>
<evidence type="ECO:0000259" key="3">
    <source>
        <dbReference type="Pfam" id="PF00149"/>
    </source>
</evidence>
<gene>
    <name evidence="5" type="ORF">IAC54_04700</name>
</gene>
<reference evidence="5" key="2">
    <citation type="journal article" date="2021" name="PeerJ">
        <title>Extensive microbial diversity within the chicken gut microbiome revealed by metagenomics and culture.</title>
        <authorList>
            <person name="Gilroy R."/>
            <person name="Ravi A."/>
            <person name="Getino M."/>
            <person name="Pursley I."/>
            <person name="Horton D.L."/>
            <person name="Alikhan N.F."/>
            <person name="Baker D."/>
            <person name="Gharbi K."/>
            <person name="Hall N."/>
            <person name="Watson M."/>
            <person name="Adriaenssens E.M."/>
            <person name="Foster-Nyarko E."/>
            <person name="Jarju S."/>
            <person name="Secka A."/>
            <person name="Antonio M."/>
            <person name="Oren A."/>
            <person name="Chaudhuri R.R."/>
            <person name="La Ragione R."/>
            <person name="Hildebrand F."/>
            <person name="Pallen M.J."/>
        </authorList>
    </citation>
    <scope>NUCLEOTIDE SEQUENCE</scope>
    <source>
        <strain evidence="5">G3-4614</strain>
    </source>
</reference>
<feature type="transmembrane region" description="Helical" evidence="2">
    <location>
        <begin position="9"/>
        <end position="25"/>
    </location>
</feature>
<evidence type="ECO:0000313" key="6">
    <source>
        <dbReference type="Proteomes" id="UP000823636"/>
    </source>
</evidence>
<feature type="domain" description="Calcineurin-like phosphoesterase" evidence="3">
    <location>
        <begin position="146"/>
        <end position="332"/>
    </location>
</feature>
<dbReference type="PANTHER" id="PTHR22953:SF153">
    <property type="entry name" value="PURPLE ACID PHOSPHATASE"/>
    <property type="match status" value="1"/>
</dbReference>
<dbReference type="InterPro" id="IPR039331">
    <property type="entry name" value="PAPs-like"/>
</dbReference>
<dbReference type="SUPFAM" id="SSF56300">
    <property type="entry name" value="Metallo-dependent phosphatases"/>
    <property type="match status" value="1"/>
</dbReference>
<dbReference type="EMBL" id="JADIMW010000051">
    <property type="protein sequence ID" value="MBO8438182.1"/>
    <property type="molecule type" value="Genomic_DNA"/>
</dbReference>
<dbReference type="Pfam" id="PF16656">
    <property type="entry name" value="Pur_ac_phosph_N"/>
    <property type="match status" value="1"/>
</dbReference>